<proteinExistence type="predicted"/>
<comment type="caution">
    <text evidence="1">The sequence shown here is derived from an EMBL/GenBank/DDBJ whole genome shotgun (WGS) entry which is preliminary data.</text>
</comment>
<accession>A0A497ELK4</accession>
<evidence type="ECO:0000313" key="1">
    <source>
        <dbReference type="EMBL" id="RLE48186.1"/>
    </source>
</evidence>
<gene>
    <name evidence="1" type="ORF">DRJ31_07730</name>
</gene>
<dbReference type="AlphaFoldDB" id="A0A497ELK4"/>
<name>A0A497ELK4_9CREN</name>
<feature type="non-terminal residue" evidence="1">
    <location>
        <position position="80"/>
    </location>
</feature>
<reference evidence="1 2" key="1">
    <citation type="submission" date="2018-06" db="EMBL/GenBank/DDBJ databases">
        <title>Extensive metabolic versatility and redundancy in microbially diverse, dynamic hydrothermal sediments.</title>
        <authorList>
            <person name="Dombrowski N."/>
            <person name="Teske A."/>
            <person name="Baker B.J."/>
        </authorList>
    </citation>
    <scope>NUCLEOTIDE SEQUENCE [LARGE SCALE GENOMIC DNA]</scope>
    <source>
        <strain evidence="1">B66_G16</strain>
    </source>
</reference>
<organism evidence="1 2">
    <name type="scientific">Thermoproteota archaeon</name>
    <dbReference type="NCBI Taxonomy" id="2056631"/>
    <lineage>
        <taxon>Archaea</taxon>
        <taxon>Thermoproteota</taxon>
    </lineage>
</organism>
<sequence length="80" mass="8822">MKSLSIFVHKSLFLAIIALLLATSTCTSFNSLALSIEDVKKEVLKTYEILREAEGAEGNISSLVLKPNNVLDKIKEIEDN</sequence>
<protein>
    <submittedName>
        <fullName evidence="1">Uncharacterized protein</fullName>
    </submittedName>
</protein>
<dbReference type="Proteomes" id="UP000278475">
    <property type="component" value="Unassembled WGS sequence"/>
</dbReference>
<dbReference type="EMBL" id="QMQV01000087">
    <property type="protein sequence ID" value="RLE48186.1"/>
    <property type="molecule type" value="Genomic_DNA"/>
</dbReference>
<evidence type="ECO:0000313" key="2">
    <source>
        <dbReference type="Proteomes" id="UP000278475"/>
    </source>
</evidence>